<feature type="signal peptide" evidence="2">
    <location>
        <begin position="1"/>
        <end position="27"/>
    </location>
</feature>
<proteinExistence type="predicted"/>
<organism evidence="3 4">
    <name type="scientific">Corynebacterium casei LMG S-19264</name>
    <dbReference type="NCBI Taxonomy" id="1285583"/>
    <lineage>
        <taxon>Bacteria</taxon>
        <taxon>Bacillati</taxon>
        <taxon>Actinomycetota</taxon>
        <taxon>Actinomycetes</taxon>
        <taxon>Mycobacteriales</taxon>
        <taxon>Corynebacteriaceae</taxon>
        <taxon>Corynebacterium</taxon>
    </lineage>
</organism>
<dbReference type="InterPro" id="IPR000801">
    <property type="entry name" value="Esterase-like"/>
</dbReference>
<feature type="compositionally biased region" description="Acidic residues" evidence="1">
    <location>
        <begin position="44"/>
        <end position="63"/>
    </location>
</feature>
<evidence type="ECO:0000256" key="1">
    <source>
        <dbReference type="SAM" id="MobiDB-lite"/>
    </source>
</evidence>
<dbReference type="Pfam" id="PF00756">
    <property type="entry name" value="Esterase"/>
    <property type="match status" value="1"/>
</dbReference>
<dbReference type="PANTHER" id="PTHR48098">
    <property type="entry name" value="ENTEROCHELIN ESTERASE-RELATED"/>
    <property type="match status" value="1"/>
</dbReference>
<gene>
    <name evidence="3" type="ORF">CCASEI_02075</name>
</gene>
<reference evidence="4" key="1">
    <citation type="submission" date="2013-02" db="EMBL/GenBank/DDBJ databases">
        <title>The complete genome sequence of Corynebacterium casei LMG S-19264 (=DSM 44701).</title>
        <authorList>
            <person name="Ruckert C."/>
            <person name="Albersmeier A."/>
            <person name="Kalinowski J."/>
        </authorList>
    </citation>
    <scope>NUCLEOTIDE SEQUENCE [LARGE SCALE GENOMIC DNA]</scope>
    <source>
        <strain evidence="4">LMG S-19264</strain>
    </source>
</reference>
<dbReference type="InterPro" id="IPR050583">
    <property type="entry name" value="Mycobacterial_A85_antigen"/>
</dbReference>
<dbReference type="EMBL" id="CP004350">
    <property type="protein sequence ID" value="AHI19000.1"/>
    <property type="molecule type" value="Genomic_DNA"/>
</dbReference>
<keyword evidence="3" id="KW-0808">Transferase</keyword>
<keyword evidence="4" id="KW-1185">Reference proteome</keyword>
<dbReference type="GeneID" id="82876615"/>
<dbReference type="InterPro" id="IPR029058">
    <property type="entry name" value="AB_hydrolase_fold"/>
</dbReference>
<dbReference type="SUPFAM" id="SSF53474">
    <property type="entry name" value="alpha/beta-Hydrolases"/>
    <property type="match status" value="1"/>
</dbReference>
<dbReference type="Proteomes" id="UP000019226">
    <property type="component" value="Chromosome"/>
</dbReference>
<feature type="chain" id="PRO_5047082178" evidence="2">
    <location>
        <begin position="28"/>
        <end position="482"/>
    </location>
</feature>
<feature type="compositionally biased region" description="Polar residues" evidence="1">
    <location>
        <begin position="30"/>
        <end position="43"/>
    </location>
</feature>
<name>A0ABN4C904_9CORY</name>
<dbReference type="Gene3D" id="3.40.50.1820">
    <property type="entry name" value="alpha/beta hydrolase"/>
    <property type="match status" value="1"/>
</dbReference>
<evidence type="ECO:0000313" key="4">
    <source>
        <dbReference type="Proteomes" id="UP000019226"/>
    </source>
</evidence>
<dbReference type="RefSeq" id="WP_025387002.1">
    <property type="nucleotide sequence ID" value="NZ_CP004350.1"/>
</dbReference>
<evidence type="ECO:0000313" key="3">
    <source>
        <dbReference type="EMBL" id="AHI19000.1"/>
    </source>
</evidence>
<protein>
    <submittedName>
        <fullName evidence="3">Corynomycolyl transferase</fullName>
    </submittedName>
</protein>
<feature type="region of interest" description="Disordered" evidence="1">
    <location>
        <begin position="103"/>
        <end position="127"/>
    </location>
</feature>
<feature type="region of interest" description="Disordered" evidence="1">
    <location>
        <begin position="28"/>
        <end position="86"/>
    </location>
</feature>
<accession>A0ABN4C904</accession>
<dbReference type="PANTHER" id="PTHR48098:SF1">
    <property type="entry name" value="DIACYLGLYCEROL ACYLTRANSFERASE_MYCOLYLTRANSFERASE AG85A"/>
    <property type="match status" value="1"/>
</dbReference>
<dbReference type="GO" id="GO:0016740">
    <property type="term" value="F:transferase activity"/>
    <property type="evidence" value="ECO:0007669"/>
    <property type="project" value="UniProtKB-KW"/>
</dbReference>
<keyword evidence="2" id="KW-0732">Signal</keyword>
<sequence>MKLLRNVTAVTAAIALSAGAFALPAVAQDGSEQTNNENTSDVDTGSEENTDGDVAVDEVEEADTAAATTNEGDEDRDFTATDGDTATDTDLIQDLVDAAGESLTQQGDNSPAEGADGAETFQTESAEPAVLTELDIAAKMQEYIAENKKAPLNETWMTRVYNHKDENGNRDWLDHVIGFNASSPSMDMEIPLAVITPDDTFDEKRPTIYMLNGAGGAEQGMDWITATTYSDLEPEENIIEFYKDKNVNVVIPQAGAFSYYTDWVESPQSGYLTQEKILWETFLTKELPDVLENEINGNKKRAIAGMSMSATSALVLAEHNPGFYNAVGSFSGCAATSRPFPNMFANLTVNRGGGNTTQMWGPQGGEYNVYNDGLVNANNLRESEVYVSANSGLPGMTDMGSSKIESQGLSAAAQGSSTLIIEGGIIEAAANSCTHDLKAKMDSQGIDADWNFRPTGTHSWPGWRKDLSESWPTFARGLGLAS</sequence>
<evidence type="ECO:0000256" key="2">
    <source>
        <dbReference type="SAM" id="SignalP"/>
    </source>
</evidence>